<sequence length="1077" mass="123250">MGLAGASQRWRLPVLRTTQNVCYQFSRTGQNWLNSSSASFLCNQQKFSLYQFFFFSSGLLGPIVQAEIYDKVIVTFKNMASRPFNIHAKGVSYWKASEGAGYEDLTSQLEKEDDAVEPGHTHVYVWEILEDQGPTGSDTHCLTYAYSSHVDSVKDINSGLIGPLLVCKPGEIRGKIQEFVLLFSVFDEGKRRMRGKERKEYAYAHPVFVISPKTLFFSLPADLRLCEKRPVYWYVISLGSQPEVHSILFEGHSFLVREHRLATLDISPAIFLTAETTPRTNGTFRMFCQIPSHQRGTLIDLDEFSPRIVGRSRAKRLPQIWTHYIAAEEGDWDYAPVNKSLESGPQRIGSKYKKAMFVEYEDGAFNKRKAPKADHLGLLGPVLQGEVGDEFIVFKNLASRPYNIYPHGITNVTSFHPIGNQNMKVVPIRPKQVFTYRWKIMPEDGPTRSDPSCLTRYYYSSIKPAKDLASGLIGPLLICFKESMDLRGNQMIADEARFVLFSVFNENWSWYLSENVKRYCSDAANIKPQDPEFYASNVMYSINGYVFNNLQMKLCQNQVVYWYVLNVGAQSEIISVFFSGNTFKHNTVSEEVLAIYPFTGETVIMSMDNPGKVDVHCSLKNLSKEEFDIYEDEQDPRMFTGKIRPYYIAAVEVTWDYGGSIPSPYLRDSDPRTNWRKLSRSYKKVVFQEYFDSSFTRQIVRGELDEHLGILGPFIRGQVEDTIVVTFKNMASRPYSFHSNLLPYEGSQEDREYERPEAVQPNQVRQYSLKVLPEMAPSTSEFDCKAWAYFSSVNLVNDLHSGLIGPLIICQAGVLRTTHTRQLSIQEFSLLFTIFDETKSWYFAENFERNCPSPCRIQMDDPVLKSNHTFYAINGHVRDTLPGLVMGLHQRVRWYLLNAGGIEDIHAVHFHGQVFTIRMAEEYRLAIYNLFPGAFETVEMKPSHPGIWRVECVVSEHEQAGMSALFLVYNKGEKRSIFREVLDNSFKSQPLEVVSNLKKGGTYIQEWDSKIPAIGSLPKLLGWHGHGECGLRELSKVIFTFPRVQRFPSGLWEGKDSLPQALEAFWKLDKGPFCDFR</sequence>
<protein>
    <recommendedName>
        <fullName evidence="12">Coagulation factor VIII</fullName>
    </recommendedName>
</protein>
<accession>A0A670YCB6</accession>
<dbReference type="GO" id="GO:0038023">
    <property type="term" value="F:signaling receptor activity"/>
    <property type="evidence" value="ECO:0007669"/>
    <property type="project" value="TreeGrafter"/>
</dbReference>
<keyword evidence="2" id="KW-0479">Metal-binding</keyword>
<proteinExistence type="inferred from homology"/>
<dbReference type="PIRSF" id="PIRSF000354">
    <property type="entry name" value="Factors_V_VIII"/>
    <property type="match status" value="1"/>
</dbReference>
<dbReference type="GO" id="GO:0005507">
    <property type="term" value="F:copper ion binding"/>
    <property type="evidence" value="ECO:0007669"/>
    <property type="project" value="InterPro"/>
</dbReference>
<comment type="similarity">
    <text evidence="1">Belongs to the multicopper oxidase family.</text>
</comment>
<dbReference type="PROSITE" id="PS00079">
    <property type="entry name" value="MULTICOPPER_OXIDASE1"/>
    <property type="match status" value="1"/>
</dbReference>
<dbReference type="InterPro" id="IPR024715">
    <property type="entry name" value="Factor_5/8-like"/>
</dbReference>
<dbReference type="InterPro" id="IPR011707">
    <property type="entry name" value="Cu-oxidase-like_N"/>
</dbReference>
<dbReference type="GeneTree" id="ENSGT00940000160294"/>
<evidence type="ECO:0000313" key="10">
    <source>
        <dbReference type="Ensembl" id="ENSPTXP00000006275.1"/>
    </source>
</evidence>
<feature type="disulfide bond" evidence="7">
    <location>
        <begin position="453"/>
        <end position="479"/>
    </location>
</feature>
<keyword evidence="3" id="KW-0732">Signal</keyword>
<feature type="disulfide bond" evidence="7">
    <location>
        <begin position="141"/>
        <end position="167"/>
    </location>
</feature>
<keyword evidence="11" id="KW-1185">Reference proteome</keyword>
<evidence type="ECO:0000256" key="7">
    <source>
        <dbReference type="PIRSR" id="PIRSR000354-1"/>
    </source>
</evidence>
<reference evidence="10" key="1">
    <citation type="submission" date="2025-08" db="UniProtKB">
        <authorList>
            <consortium name="Ensembl"/>
        </authorList>
    </citation>
    <scope>IDENTIFICATION</scope>
</reference>
<dbReference type="GO" id="GO:0016491">
    <property type="term" value="F:oxidoreductase activity"/>
    <property type="evidence" value="ECO:0007669"/>
    <property type="project" value="InterPro"/>
</dbReference>
<feature type="domain" description="Plastocyanin-like" evidence="8">
    <location>
        <begin position="852"/>
        <end position="970"/>
    </location>
</feature>
<keyword evidence="4" id="KW-0677">Repeat</keyword>
<dbReference type="GO" id="GO:0005886">
    <property type="term" value="C:plasma membrane"/>
    <property type="evidence" value="ECO:0007669"/>
    <property type="project" value="TreeGrafter"/>
</dbReference>
<evidence type="ECO:0000256" key="4">
    <source>
        <dbReference type="ARBA" id="ARBA00022737"/>
    </source>
</evidence>
<organism evidence="10 11">
    <name type="scientific">Pseudonaja textilis</name>
    <name type="common">Eastern brown snake</name>
    <dbReference type="NCBI Taxonomy" id="8673"/>
    <lineage>
        <taxon>Eukaryota</taxon>
        <taxon>Metazoa</taxon>
        <taxon>Chordata</taxon>
        <taxon>Craniata</taxon>
        <taxon>Vertebrata</taxon>
        <taxon>Euteleostomi</taxon>
        <taxon>Lepidosauria</taxon>
        <taxon>Squamata</taxon>
        <taxon>Bifurcata</taxon>
        <taxon>Unidentata</taxon>
        <taxon>Episquamata</taxon>
        <taxon>Toxicofera</taxon>
        <taxon>Serpentes</taxon>
        <taxon>Colubroidea</taxon>
        <taxon>Elapidae</taxon>
        <taxon>Hydrophiinae</taxon>
        <taxon>Pseudonaja</taxon>
    </lineage>
</organism>
<evidence type="ECO:0008006" key="12">
    <source>
        <dbReference type="Google" id="ProtNLM"/>
    </source>
</evidence>
<evidence type="ECO:0000256" key="2">
    <source>
        <dbReference type="ARBA" id="ARBA00022723"/>
    </source>
</evidence>
<evidence type="ECO:0000313" key="11">
    <source>
        <dbReference type="Proteomes" id="UP000472273"/>
    </source>
</evidence>
<dbReference type="SUPFAM" id="SSF49503">
    <property type="entry name" value="Cupredoxins"/>
    <property type="match status" value="6"/>
</dbReference>
<evidence type="ECO:0000259" key="9">
    <source>
        <dbReference type="Pfam" id="PF07732"/>
    </source>
</evidence>
<evidence type="ECO:0000256" key="3">
    <source>
        <dbReference type="ARBA" id="ARBA00022729"/>
    </source>
</evidence>
<keyword evidence="6" id="KW-0325">Glycoprotein</keyword>
<dbReference type="InterPro" id="IPR008972">
    <property type="entry name" value="Cupredoxin"/>
</dbReference>
<dbReference type="PANTHER" id="PTHR46806:SF7">
    <property type="entry name" value="COAGULATION FACTOR VIII"/>
    <property type="match status" value="1"/>
</dbReference>
<dbReference type="Pfam" id="PF07732">
    <property type="entry name" value="Cu-oxidase_3"/>
    <property type="match status" value="1"/>
</dbReference>
<keyword evidence="5 7" id="KW-1015">Disulfide bond</keyword>
<evidence type="ECO:0000256" key="5">
    <source>
        <dbReference type="ARBA" id="ARBA00023157"/>
    </source>
</evidence>
<dbReference type="InterPro" id="IPR033138">
    <property type="entry name" value="Cu_oxidase_CS"/>
</dbReference>
<evidence type="ECO:0000256" key="1">
    <source>
        <dbReference type="ARBA" id="ARBA00010609"/>
    </source>
</evidence>
<dbReference type="InterPro" id="IPR011706">
    <property type="entry name" value="Cu-oxidase_C"/>
</dbReference>
<evidence type="ECO:0000256" key="6">
    <source>
        <dbReference type="ARBA" id="ARBA00023180"/>
    </source>
</evidence>
<feature type="domain" description="Plastocyanin-like" evidence="9">
    <location>
        <begin position="53"/>
        <end position="168"/>
    </location>
</feature>
<name>A0A670YCB6_PSETE</name>
<dbReference type="Ensembl" id="ENSPTXT00000006486.1">
    <property type="protein sequence ID" value="ENSPTXP00000006275.1"/>
    <property type="gene ID" value="ENSPTXG00000004604.1"/>
</dbReference>
<reference evidence="10" key="2">
    <citation type="submission" date="2025-09" db="UniProtKB">
        <authorList>
            <consortium name="Ensembl"/>
        </authorList>
    </citation>
    <scope>IDENTIFICATION</scope>
</reference>
<dbReference type="AlphaFoldDB" id="A0A670YCB6"/>
<dbReference type="Pfam" id="PF07731">
    <property type="entry name" value="Cu-oxidase_2"/>
    <property type="match status" value="1"/>
</dbReference>
<dbReference type="Gene3D" id="2.60.40.420">
    <property type="entry name" value="Cupredoxins - blue copper proteins"/>
    <property type="match status" value="6"/>
</dbReference>
<evidence type="ECO:0000259" key="8">
    <source>
        <dbReference type="Pfam" id="PF07731"/>
    </source>
</evidence>
<dbReference type="InterPro" id="IPR050633">
    <property type="entry name" value="Neuropilin_MCO_CoagFactor"/>
</dbReference>
<dbReference type="Proteomes" id="UP000472273">
    <property type="component" value="Unplaced"/>
</dbReference>
<dbReference type="PANTHER" id="PTHR46806">
    <property type="entry name" value="F5/8 TYPE C DOMAIN-CONTAINING PROTEIN"/>
    <property type="match status" value="1"/>
</dbReference>